<proteinExistence type="predicted"/>
<reference evidence="2 3" key="1">
    <citation type="submission" date="2024-09" db="EMBL/GenBank/DDBJ databases">
        <authorList>
            <person name="Sun Q."/>
            <person name="Mori K."/>
        </authorList>
    </citation>
    <scope>NUCLEOTIDE SEQUENCE [LARGE SCALE GENOMIC DNA]</scope>
    <source>
        <strain evidence="2 3">JCM 13503</strain>
    </source>
</reference>
<dbReference type="Proteomes" id="UP001589733">
    <property type="component" value="Unassembled WGS sequence"/>
</dbReference>
<evidence type="ECO:0000259" key="1">
    <source>
        <dbReference type="PROSITE" id="PS51186"/>
    </source>
</evidence>
<dbReference type="InterPro" id="IPR016181">
    <property type="entry name" value="Acyl_CoA_acyltransferase"/>
</dbReference>
<feature type="domain" description="N-acetyltransferase" evidence="1">
    <location>
        <begin position="122"/>
        <end position="274"/>
    </location>
</feature>
<dbReference type="EMBL" id="JBHLYR010000013">
    <property type="protein sequence ID" value="MFB9991103.1"/>
    <property type="molecule type" value="Genomic_DNA"/>
</dbReference>
<keyword evidence="3" id="KW-1185">Reference proteome</keyword>
<protein>
    <submittedName>
        <fullName evidence="2">GNAT family N-acetyltransferase</fullName>
    </submittedName>
</protein>
<comment type="caution">
    <text evidence="2">The sequence shown here is derived from an EMBL/GenBank/DDBJ whole genome shotgun (WGS) entry which is preliminary data.</text>
</comment>
<name>A0ABV6AY51_9DEIO</name>
<dbReference type="PROSITE" id="PS51186">
    <property type="entry name" value="GNAT"/>
    <property type="match status" value="1"/>
</dbReference>
<dbReference type="RefSeq" id="WP_380005704.1">
    <property type="nucleotide sequence ID" value="NZ_JBHLYR010000013.1"/>
</dbReference>
<dbReference type="InterPro" id="IPR000182">
    <property type="entry name" value="GNAT_dom"/>
</dbReference>
<evidence type="ECO:0000313" key="2">
    <source>
        <dbReference type="EMBL" id="MFB9991103.1"/>
    </source>
</evidence>
<evidence type="ECO:0000313" key="3">
    <source>
        <dbReference type="Proteomes" id="UP001589733"/>
    </source>
</evidence>
<gene>
    <name evidence="2" type="ORF">ACFFLM_03775</name>
</gene>
<dbReference type="SUPFAM" id="SSF55729">
    <property type="entry name" value="Acyl-CoA N-acyltransferases (Nat)"/>
    <property type="match status" value="1"/>
</dbReference>
<organism evidence="2 3">
    <name type="scientific">Deinococcus oregonensis</name>
    <dbReference type="NCBI Taxonomy" id="1805970"/>
    <lineage>
        <taxon>Bacteria</taxon>
        <taxon>Thermotogati</taxon>
        <taxon>Deinococcota</taxon>
        <taxon>Deinococci</taxon>
        <taxon>Deinococcales</taxon>
        <taxon>Deinococcaceae</taxon>
        <taxon>Deinococcus</taxon>
    </lineage>
</organism>
<sequence length="275" mass="30756">MHLTSLGFRTDLIFARFQGIVEDCNDVIRVVNPDNPTHYFGNFLIFERPPQPGDVELWTRRFAELVGTPPQTKHILMGWDVPPRGEAHLQPFLEAGYHLEENVVMSAAALHAPQRPNLTAEMRVIPDTDEAWQALVDNQVACREENSGESEAAYRTFKEGQFRRYRAMVQSGLGFWYGAFVGGELAADLGVYTDGQLLRFQSVGTHPAYRRQGLCGTLVHFAGDHAQRVLCSGPLVIVADDHYFAKDIYAGVGFEVTERQQLLLRRPSASAPNPS</sequence>
<accession>A0ABV6AY51</accession>
<dbReference type="Gene3D" id="3.40.630.30">
    <property type="match status" value="1"/>
</dbReference>